<dbReference type="Pfam" id="PF02142">
    <property type="entry name" value="MGS"/>
    <property type="match status" value="1"/>
</dbReference>
<name>A0A1G2NDR6_9BACT</name>
<evidence type="ECO:0000313" key="3">
    <source>
        <dbReference type="Proteomes" id="UP000176221"/>
    </source>
</evidence>
<dbReference type="GO" id="GO:0005829">
    <property type="term" value="C:cytosol"/>
    <property type="evidence" value="ECO:0007669"/>
    <property type="project" value="TreeGrafter"/>
</dbReference>
<dbReference type="PROSITE" id="PS51855">
    <property type="entry name" value="MGS"/>
    <property type="match status" value="1"/>
</dbReference>
<protein>
    <recommendedName>
        <fullName evidence="1">MGS-like domain-containing protein</fullName>
    </recommendedName>
</protein>
<organism evidence="2 3">
    <name type="scientific">Candidatus Taylorbacteria bacterium RIFCSPLOWO2_01_FULL_45_15b</name>
    <dbReference type="NCBI Taxonomy" id="1802319"/>
    <lineage>
        <taxon>Bacteria</taxon>
        <taxon>Candidatus Tayloriibacteriota</taxon>
    </lineage>
</organism>
<dbReference type="STRING" id="1802319.A2928_04710"/>
<dbReference type="CDD" id="cd01421">
    <property type="entry name" value="IMPCH"/>
    <property type="match status" value="1"/>
</dbReference>
<dbReference type="Gene3D" id="3.40.50.1380">
    <property type="entry name" value="Methylglyoxal synthase-like domain"/>
    <property type="match status" value="1"/>
</dbReference>
<feature type="domain" description="MGS-like" evidence="1">
    <location>
        <begin position="1"/>
        <end position="145"/>
    </location>
</feature>
<reference evidence="2 3" key="1">
    <citation type="journal article" date="2016" name="Nat. Commun.">
        <title>Thousands of microbial genomes shed light on interconnected biogeochemical processes in an aquifer system.</title>
        <authorList>
            <person name="Anantharaman K."/>
            <person name="Brown C.T."/>
            <person name="Hug L.A."/>
            <person name="Sharon I."/>
            <person name="Castelle C.J."/>
            <person name="Probst A.J."/>
            <person name="Thomas B.C."/>
            <person name="Singh A."/>
            <person name="Wilkins M.J."/>
            <person name="Karaoz U."/>
            <person name="Brodie E.L."/>
            <person name="Williams K.H."/>
            <person name="Hubbard S.S."/>
            <person name="Banfield J.F."/>
        </authorList>
    </citation>
    <scope>NUCLEOTIDE SEQUENCE [LARGE SCALE GENOMIC DNA]</scope>
</reference>
<dbReference type="PANTHER" id="PTHR11692:SF0">
    <property type="entry name" value="BIFUNCTIONAL PURINE BIOSYNTHESIS PROTEIN ATIC"/>
    <property type="match status" value="1"/>
</dbReference>
<proteinExistence type="predicted"/>
<dbReference type="PANTHER" id="PTHR11692">
    <property type="entry name" value="BIFUNCTIONAL PURINE BIOSYNTHESIS PROTEIN PURH"/>
    <property type="match status" value="1"/>
</dbReference>
<dbReference type="InterPro" id="IPR011607">
    <property type="entry name" value="MGS-like_dom"/>
</dbReference>
<comment type="caution">
    <text evidence="2">The sequence shown here is derived from an EMBL/GenBank/DDBJ whole genome shotgun (WGS) entry which is preliminary data.</text>
</comment>
<dbReference type="Proteomes" id="UP000176221">
    <property type="component" value="Unassembled WGS sequence"/>
</dbReference>
<evidence type="ECO:0000313" key="2">
    <source>
        <dbReference type="EMBL" id="OHA34173.1"/>
    </source>
</evidence>
<dbReference type="InterPro" id="IPR002695">
    <property type="entry name" value="PurH-like"/>
</dbReference>
<dbReference type="GO" id="GO:0006189">
    <property type="term" value="P:'de novo' IMP biosynthetic process"/>
    <property type="evidence" value="ECO:0007669"/>
    <property type="project" value="TreeGrafter"/>
</dbReference>
<dbReference type="InterPro" id="IPR036914">
    <property type="entry name" value="MGS-like_dom_sf"/>
</dbReference>
<dbReference type="GO" id="GO:0004643">
    <property type="term" value="F:phosphoribosylaminoimidazolecarboxamide formyltransferase activity"/>
    <property type="evidence" value="ECO:0007669"/>
    <property type="project" value="InterPro"/>
</dbReference>
<accession>A0A1G2NDR6</accession>
<sequence>MQRKRTALLSAYNKDGLDEFADTLKKRNWDLLASAGTKKFLGQQGIEARDVADLVGVPILGHRVVTLSREIHAALLAQDTPEDNAELERLGIPRIDLVYVDLYPLVEEIAKTERTILSVIEKTDIGGPTLLRSAAKGRRIVVSSPLQFKWVLENMDRTDYHDYDTRFISKLVAEAEETVSRYCRASASFHAKIAGVELRAH</sequence>
<dbReference type="GO" id="GO:0003937">
    <property type="term" value="F:IMP cyclohydrolase activity"/>
    <property type="evidence" value="ECO:0007669"/>
    <property type="project" value="InterPro"/>
</dbReference>
<dbReference type="SUPFAM" id="SSF52335">
    <property type="entry name" value="Methylglyoxal synthase-like"/>
    <property type="match status" value="1"/>
</dbReference>
<dbReference type="AlphaFoldDB" id="A0A1G2NDR6"/>
<evidence type="ECO:0000259" key="1">
    <source>
        <dbReference type="PROSITE" id="PS51855"/>
    </source>
</evidence>
<dbReference type="EMBL" id="MHRX01000015">
    <property type="protein sequence ID" value="OHA34173.1"/>
    <property type="molecule type" value="Genomic_DNA"/>
</dbReference>
<gene>
    <name evidence="2" type="ORF">A2928_04710</name>
</gene>
<dbReference type="SMART" id="SM00851">
    <property type="entry name" value="MGS"/>
    <property type="match status" value="1"/>
</dbReference>